<evidence type="ECO:0000259" key="3">
    <source>
        <dbReference type="SMART" id="SM00062"/>
    </source>
</evidence>
<evidence type="ECO:0000313" key="5">
    <source>
        <dbReference type="Proteomes" id="UP000288227"/>
    </source>
</evidence>
<feature type="domain" description="Solute-binding protein family 3/N-terminal" evidence="3">
    <location>
        <begin position="36"/>
        <end position="272"/>
    </location>
</feature>
<dbReference type="InterPro" id="IPR001638">
    <property type="entry name" value="Solute-binding_3/MltF_N"/>
</dbReference>
<comment type="caution">
    <text evidence="4">The sequence shown here is derived from an EMBL/GenBank/DDBJ whole genome shotgun (WGS) entry which is preliminary data.</text>
</comment>
<evidence type="ECO:0000313" key="4">
    <source>
        <dbReference type="EMBL" id="GCC51830.1"/>
    </source>
</evidence>
<dbReference type="PANTHER" id="PTHR35936:SF17">
    <property type="entry name" value="ARGININE-BINDING EXTRACELLULAR PROTEIN ARTP"/>
    <property type="match status" value="1"/>
</dbReference>
<dbReference type="PANTHER" id="PTHR35936">
    <property type="entry name" value="MEMBRANE-BOUND LYTIC MUREIN TRANSGLYCOSYLASE F"/>
    <property type="match status" value="1"/>
</dbReference>
<dbReference type="SUPFAM" id="SSF53850">
    <property type="entry name" value="Periplasmic binding protein-like II"/>
    <property type="match status" value="1"/>
</dbReference>
<dbReference type="Proteomes" id="UP000288227">
    <property type="component" value="Unassembled WGS sequence"/>
</dbReference>
<feature type="chain" id="PRO_5019437325" evidence="2">
    <location>
        <begin position="23"/>
        <end position="279"/>
    </location>
</feature>
<gene>
    <name evidence="4" type="ORF">SanaruYs_20590</name>
</gene>
<dbReference type="Pfam" id="PF00497">
    <property type="entry name" value="SBP_bac_3"/>
    <property type="match status" value="1"/>
</dbReference>
<protein>
    <submittedName>
        <fullName evidence="4">ABC transporter substrate-binding protein</fullName>
    </submittedName>
</protein>
<feature type="signal peptide" evidence="2">
    <location>
        <begin position="1"/>
        <end position="22"/>
    </location>
</feature>
<evidence type="ECO:0000256" key="1">
    <source>
        <dbReference type="ARBA" id="ARBA00022729"/>
    </source>
</evidence>
<dbReference type="SMART" id="SM00062">
    <property type="entry name" value="PBPb"/>
    <property type="match status" value="1"/>
</dbReference>
<keyword evidence="1 2" id="KW-0732">Signal</keyword>
<keyword evidence="5" id="KW-1185">Reference proteome</keyword>
<dbReference type="EMBL" id="BHXQ01000003">
    <property type="protein sequence ID" value="GCC51830.1"/>
    <property type="molecule type" value="Genomic_DNA"/>
</dbReference>
<dbReference type="AlphaFoldDB" id="A0A401UAC1"/>
<sequence>MKKSILLLVSTLLTILSSEAVCQESWSEVLKKEEGTLGIIYYQQPGLIQKDNTGELSGLCIAILNDFADFVHKKYGKKITIKYVAEEPVFSSFLEKIKTTPNIVGLGNITITPERKKFIQFTESYLTNPVILLSHKSAPDITALDQCSEKFKDYTALVIGQSTHELYMASIKKKYFPTLAVKKISSGLEVMDEMTKNPKSFGIIDLTEYIYAVRSKLPLKRHAVKITEKNEELGFAMQLNNDWQMPWKEFLTPEYKQSIKYRKHIVNNLGSSFLSLVEM</sequence>
<name>A0A401UAC1_9BACT</name>
<organism evidence="4 5">
    <name type="scientific">Chryseotalea sanaruensis</name>
    <dbReference type="NCBI Taxonomy" id="2482724"/>
    <lineage>
        <taxon>Bacteria</taxon>
        <taxon>Pseudomonadati</taxon>
        <taxon>Bacteroidota</taxon>
        <taxon>Cytophagia</taxon>
        <taxon>Cytophagales</taxon>
        <taxon>Chryseotaleaceae</taxon>
        <taxon>Chryseotalea</taxon>
    </lineage>
</organism>
<reference evidence="4 5" key="1">
    <citation type="submission" date="2018-11" db="EMBL/GenBank/DDBJ databases">
        <title>Chryseotalea sanarue gen. nov., sp., nov., a member of the family Cytophagaceae, isolated from a brackish lake in Hamamatsu Japan.</title>
        <authorList>
            <person name="Maejima Y."/>
            <person name="Iino T."/>
            <person name="Muraguchi Y."/>
            <person name="Fukuda K."/>
            <person name="Ohkuma M."/>
            <person name="Moriuchi R."/>
            <person name="Dohra H."/>
            <person name="Kimbara K."/>
            <person name="Shintani M."/>
        </authorList>
    </citation>
    <scope>NUCLEOTIDE SEQUENCE [LARGE SCALE GENOMIC DNA]</scope>
    <source>
        <strain evidence="4 5">Ys</strain>
    </source>
</reference>
<accession>A0A401UAC1</accession>
<proteinExistence type="predicted"/>
<dbReference type="Gene3D" id="3.40.190.10">
    <property type="entry name" value="Periplasmic binding protein-like II"/>
    <property type="match status" value="2"/>
</dbReference>
<evidence type="ECO:0000256" key="2">
    <source>
        <dbReference type="SAM" id="SignalP"/>
    </source>
</evidence>
<dbReference type="RefSeq" id="WP_127122474.1">
    <property type="nucleotide sequence ID" value="NZ_BHXQ01000003.1"/>
</dbReference>
<dbReference type="OrthoDB" id="973690at2"/>